<evidence type="ECO:0000256" key="2">
    <source>
        <dbReference type="ARBA" id="ARBA00008789"/>
    </source>
</evidence>
<feature type="compositionally biased region" description="Polar residues" evidence="8">
    <location>
        <begin position="12"/>
        <end position="22"/>
    </location>
</feature>
<evidence type="ECO:0000313" key="9">
    <source>
        <dbReference type="EMBL" id="CAD7634866.1"/>
    </source>
</evidence>
<accession>A0A7R9L4P1</accession>
<keyword evidence="10" id="KW-1185">Reference proteome</keyword>
<dbReference type="InterPro" id="IPR018629">
    <property type="entry name" value="XK-rel"/>
</dbReference>
<feature type="region of interest" description="Disordered" evidence="8">
    <location>
        <begin position="12"/>
        <end position="54"/>
    </location>
</feature>
<comment type="similarity">
    <text evidence="2 7">Belongs to the XK family.</text>
</comment>
<evidence type="ECO:0000256" key="7">
    <source>
        <dbReference type="RuleBase" id="RU910716"/>
    </source>
</evidence>
<keyword evidence="5 7" id="KW-1133">Transmembrane helix</keyword>
<sequence>QICVNQTPVRWTQSADNNPLNVSPSGDTSSATPPPAPPLTTDCKQNTEPKRVDQTNQVVAEETENMLKLIPFTITNIVLTIFSIVVYVWDVGSDVKLATHHYFNKHYCIALIGYGGNYPALAYMSRLSLIDCFMESAPQLVLQLYIVAKGDPQSTNIWTVVSVLGSLVALSMALVNVSLQGDVINKQLHNTVYATVYCFSDNNKTKYLDIKTKSMAETITSDTDNQICMIEMPDRNRQSADNNSPIETTSGDTSGTIASTSSPPQPPKTSANNNDVITVATAPEVSHKSEDVYLLNPIYLVKKYASFSPASLTIWESPLPDYTIYTNLFVALFSMATFFADIFTDIMLAIDYHRNHDYCYS</sequence>
<feature type="transmembrane region" description="Helical" evidence="7">
    <location>
        <begin position="157"/>
        <end position="179"/>
    </location>
</feature>
<keyword evidence="3" id="KW-1003">Cell membrane</keyword>
<feature type="region of interest" description="Disordered" evidence="8">
    <location>
        <begin position="234"/>
        <end position="273"/>
    </location>
</feature>
<dbReference type="Pfam" id="PF09815">
    <property type="entry name" value="XK-related"/>
    <property type="match status" value="1"/>
</dbReference>
<keyword evidence="6 7" id="KW-0472">Membrane</keyword>
<comment type="subcellular location">
    <subcellularLocation>
        <location evidence="1">Cell membrane</location>
        <topology evidence="1">Multi-pass membrane protein</topology>
    </subcellularLocation>
    <subcellularLocation>
        <location evidence="7">Membrane</location>
        <topology evidence="7">Multi-pass membrane protein</topology>
    </subcellularLocation>
</comment>
<protein>
    <recommendedName>
        <fullName evidence="7">XK-related protein</fullName>
    </recommendedName>
</protein>
<feature type="transmembrane region" description="Helical" evidence="7">
    <location>
        <begin position="69"/>
        <end position="89"/>
    </location>
</feature>
<dbReference type="InterPro" id="IPR050895">
    <property type="entry name" value="XK-related_scramblase"/>
</dbReference>
<proteinExistence type="inferred from homology"/>
<feature type="compositionally biased region" description="Polar residues" evidence="8">
    <location>
        <begin position="239"/>
        <end position="258"/>
    </location>
</feature>
<organism evidence="9">
    <name type="scientific">Medioppia subpectinata</name>
    <dbReference type="NCBI Taxonomy" id="1979941"/>
    <lineage>
        <taxon>Eukaryota</taxon>
        <taxon>Metazoa</taxon>
        <taxon>Ecdysozoa</taxon>
        <taxon>Arthropoda</taxon>
        <taxon>Chelicerata</taxon>
        <taxon>Arachnida</taxon>
        <taxon>Acari</taxon>
        <taxon>Acariformes</taxon>
        <taxon>Sarcoptiformes</taxon>
        <taxon>Oribatida</taxon>
        <taxon>Brachypylina</taxon>
        <taxon>Oppioidea</taxon>
        <taxon>Oppiidae</taxon>
        <taxon>Medioppia</taxon>
    </lineage>
</organism>
<evidence type="ECO:0000256" key="3">
    <source>
        <dbReference type="ARBA" id="ARBA00022475"/>
    </source>
</evidence>
<dbReference type="EMBL" id="OC870071">
    <property type="protein sequence ID" value="CAD7634866.1"/>
    <property type="molecule type" value="Genomic_DNA"/>
</dbReference>
<evidence type="ECO:0000256" key="1">
    <source>
        <dbReference type="ARBA" id="ARBA00004651"/>
    </source>
</evidence>
<evidence type="ECO:0000256" key="4">
    <source>
        <dbReference type="ARBA" id="ARBA00022692"/>
    </source>
</evidence>
<evidence type="ECO:0000256" key="5">
    <source>
        <dbReference type="ARBA" id="ARBA00022989"/>
    </source>
</evidence>
<evidence type="ECO:0000313" key="10">
    <source>
        <dbReference type="Proteomes" id="UP000759131"/>
    </source>
</evidence>
<dbReference type="EMBL" id="CAJPIZ010015496">
    <property type="protein sequence ID" value="CAG2115296.1"/>
    <property type="molecule type" value="Genomic_DNA"/>
</dbReference>
<dbReference type="AlphaFoldDB" id="A0A7R9L4P1"/>
<evidence type="ECO:0000256" key="8">
    <source>
        <dbReference type="SAM" id="MobiDB-lite"/>
    </source>
</evidence>
<dbReference type="OrthoDB" id="6356248at2759"/>
<comment type="caution">
    <text evidence="7">Lacks conserved residue(s) required for the propagation of feature annotation.</text>
</comment>
<evidence type="ECO:0000256" key="6">
    <source>
        <dbReference type="ARBA" id="ARBA00023136"/>
    </source>
</evidence>
<keyword evidence="4 7" id="KW-0812">Transmembrane</keyword>
<dbReference type="PANTHER" id="PTHR16024">
    <property type="entry name" value="XK-RELATED PROTEIN"/>
    <property type="match status" value="1"/>
</dbReference>
<dbReference type="GO" id="GO:0005886">
    <property type="term" value="C:plasma membrane"/>
    <property type="evidence" value="ECO:0007669"/>
    <property type="project" value="UniProtKB-SubCell"/>
</dbReference>
<feature type="non-terminal residue" evidence="9">
    <location>
        <position position="1"/>
    </location>
</feature>
<reference evidence="9" key="1">
    <citation type="submission" date="2020-11" db="EMBL/GenBank/DDBJ databases">
        <authorList>
            <person name="Tran Van P."/>
        </authorList>
    </citation>
    <scope>NUCLEOTIDE SEQUENCE</scope>
</reference>
<name>A0A7R9L4P1_9ACAR</name>
<dbReference type="Proteomes" id="UP000759131">
    <property type="component" value="Unassembled WGS sequence"/>
</dbReference>
<dbReference type="PANTHER" id="PTHR16024:SF6">
    <property type="entry name" value="XK-RELATED PROTEIN"/>
    <property type="match status" value="1"/>
</dbReference>
<gene>
    <name evidence="9" type="ORF">OSB1V03_LOCUS15260</name>
</gene>